<dbReference type="GO" id="GO:0046983">
    <property type="term" value="F:protein dimerization activity"/>
    <property type="evidence" value="ECO:0007669"/>
    <property type="project" value="InterPro"/>
</dbReference>
<dbReference type="GO" id="GO:0005886">
    <property type="term" value="C:plasma membrane"/>
    <property type="evidence" value="ECO:0007669"/>
    <property type="project" value="UniProtKB-SubCell"/>
</dbReference>
<evidence type="ECO:0000256" key="2">
    <source>
        <dbReference type="ARBA" id="ARBA00009671"/>
    </source>
</evidence>
<feature type="domain" description="Anoctamin transmembrane" evidence="9">
    <location>
        <begin position="250"/>
        <end position="830"/>
    </location>
</feature>
<proteinExistence type="inferred from homology"/>
<name>A0AAJ6YH97_9HYME</name>
<sequence length="879" mass="102494">MKDMEIRKNLDTSHLNNDQIPLDLSQRIISIEQDNYSVHLETNNGNKSNNKEVDFTLAYVDTSNHNHIQKREIFERSLIDQGLHLEYEQNRQLCFIKIYAPEEVLCRYCEIMKLRMPIKSVGNEDIIEETNIFDDARSWLIKLCSFAQLDSSKFPPTEFKLAAEYSRDKDYLFDTKDKNFFTTHIRVMIVNFILERQCEGIQRLLAAGVYTAAYPLHDGTIKQKGTTRNLLFEEWASTKKWIKLQPLDTIREYFGVTFAMYFAWLGFYTYMLIPASIVGLLCFFYGLITINSNQLAEDACSTWAKDTIMCPQCDKTCDFWRLSETCLLTRVTYLFDNPAMIFFAVFMSVWSMLYIELWKRRAAVLSYHWGLVGWDRTTDYSRPQYLSTLAKTKIFKVKEKINPITKEKQPHISFWKVRVPVTFFSFTVVLLLTALALAAVFAVVLYRMASITSTSLFGREVDSLSYRTFAIPAIAAGINLACILVLNYIYDWLAVYLTELELLRTQTEFDDSLTLKIYLFQFINYYASIFYVAFLKGKFVGYPKKYNKILGFRQEECSPGGCLMELSIQLTIIMVGKQAVYTVIEMILPILYKYWALFRIHTGLKQKDPIVPRSQWIRDLKLLDWSARGLYDEYLEMVIQFGFITLFVVAFPLAPLFALVNNVFEMRLDAAKFLRHYRRPVPRRARDIGIWGRILDTLARISVMTNGFIIAFSSTFIPRLVYMIKVNSDKTDIGFLNHSLAIFDTKDFANGTAPLYSSFNNITMCRYAEYRNPPNHIELPYKRPTIYWHILAARLAFVVVFQNVVGVVTMAVQWCLTGIPRKLEAQIKREAFLIEDLTIKRESERVNSRIYFNDQPFNRNDDNLRNRKICIDDSDNNDL</sequence>
<evidence type="ECO:0000256" key="1">
    <source>
        <dbReference type="ARBA" id="ARBA00004651"/>
    </source>
</evidence>
<dbReference type="InterPro" id="IPR007632">
    <property type="entry name" value="Anoctamin"/>
</dbReference>
<evidence type="ECO:0000259" key="9">
    <source>
        <dbReference type="Pfam" id="PF04547"/>
    </source>
</evidence>
<dbReference type="Pfam" id="PF04547">
    <property type="entry name" value="Anoctamin"/>
    <property type="match status" value="1"/>
</dbReference>
<dbReference type="PANTHER" id="PTHR12308:SF83">
    <property type="entry name" value="ANOCTAMIN"/>
    <property type="match status" value="1"/>
</dbReference>
<dbReference type="PANTHER" id="PTHR12308">
    <property type="entry name" value="ANOCTAMIN"/>
    <property type="match status" value="1"/>
</dbReference>
<reference evidence="12" key="1">
    <citation type="submission" date="2025-08" db="UniProtKB">
        <authorList>
            <consortium name="RefSeq"/>
        </authorList>
    </citation>
    <scope>IDENTIFICATION</scope>
</reference>
<dbReference type="RefSeq" id="XP_011498039.1">
    <property type="nucleotide sequence ID" value="XM_011499737.1"/>
</dbReference>
<evidence type="ECO:0000256" key="6">
    <source>
        <dbReference type="ARBA" id="ARBA00023136"/>
    </source>
</evidence>
<dbReference type="KEGG" id="csol:105362318"/>
<feature type="transmembrane region" description="Helical" evidence="8">
    <location>
        <begin position="786"/>
        <end position="812"/>
    </location>
</feature>
<keyword evidence="4 8" id="KW-0812">Transmembrane</keyword>
<evidence type="ECO:0000256" key="3">
    <source>
        <dbReference type="ARBA" id="ARBA00022475"/>
    </source>
</evidence>
<keyword evidence="7" id="KW-0325">Glycoprotein</keyword>
<keyword evidence="3" id="KW-1003">Cell membrane</keyword>
<feature type="domain" description="Anoctamin dimerisation" evidence="10">
    <location>
        <begin position="49"/>
        <end position="247"/>
    </location>
</feature>
<organism evidence="11 12">
    <name type="scientific">Ceratosolen solmsi marchali</name>
    <dbReference type="NCBI Taxonomy" id="326594"/>
    <lineage>
        <taxon>Eukaryota</taxon>
        <taxon>Metazoa</taxon>
        <taxon>Ecdysozoa</taxon>
        <taxon>Arthropoda</taxon>
        <taxon>Hexapoda</taxon>
        <taxon>Insecta</taxon>
        <taxon>Pterygota</taxon>
        <taxon>Neoptera</taxon>
        <taxon>Endopterygota</taxon>
        <taxon>Hymenoptera</taxon>
        <taxon>Apocrita</taxon>
        <taxon>Proctotrupomorpha</taxon>
        <taxon>Chalcidoidea</taxon>
        <taxon>Agaonidae</taxon>
        <taxon>Agaoninae</taxon>
        <taxon>Ceratosolen</taxon>
    </lineage>
</organism>
<feature type="transmembrane region" description="Helical" evidence="8">
    <location>
        <begin position="513"/>
        <end position="534"/>
    </location>
</feature>
<keyword evidence="6 8" id="KW-0472">Membrane</keyword>
<evidence type="ECO:0000313" key="11">
    <source>
        <dbReference type="Proteomes" id="UP000695007"/>
    </source>
</evidence>
<dbReference type="GO" id="GO:0005254">
    <property type="term" value="F:chloride channel activity"/>
    <property type="evidence" value="ECO:0007669"/>
    <property type="project" value="TreeGrafter"/>
</dbReference>
<feature type="transmembrane region" description="Helical" evidence="8">
    <location>
        <begin position="261"/>
        <end position="288"/>
    </location>
</feature>
<feature type="transmembrane region" description="Helical" evidence="8">
    <location>
        <begin position="638"/>
        <end position="660"/>
    </location>
</feature>
<comment type="subcellular location">
    <subcellularLocation>
        <location evidence="1">Cell membrane</location>
        <topology evidence="1">Multi-pass membrane protein</topology>
    </subcellularLocation>
    <subcellularLocation>
        <location evidence="8">Membrane</location>
        <topology evidence="8">Multi-pass membrane protein</topology>
    </subcellularLocation>
</comment>
<dbReference type="Pfam" id="PF16178">
    <property type="entry name" value="Anoct_dimer"/>
    <property type="match status" value="1"/>
</dbReference>
<accession>A0AAJ6YH97</accession>
<evidence type="ECO:0000256" key="8">
    <source>
        <dbReference type="RuleBase" id="RU280814"/>
    </source>
</evidence>
<evidence type="ECO:0000256" key="7">
    <source>
        <dbReference type="ARBA" id="ARBA00023180"/>
    </source>
</evidence>
<keyword evidence="5 8" id="KW-1133">Transmembrane helix</keyword>
<feature type="transmembrane region" description="Helical" evidence="8">
    <location>
        <begin position="339"/>
        <end position="358"/>
    </location>
</feature>
<feature type="transmembrane region" description="Helical" evidence="8">
    <location>
        <begin position="423"/>
        <end position="449"/>
    </location>
</feature>
<feature type="transmembrane region" description="Helical" evidence="8">
    <location>
        <begin position="469"/>
        <end position="493"/>
    </location>
</feature>
<comment type="similarity">
    <text evidence="2 8">Belongs to the anoctamin family.</text>
</comment>
<protein>
    <recommendedName>
        <fullName evidence="8">Anoctamin</fullName>
    </recommendedName>
</protein>
<dbReference type="AlphaFoldDB" id="A0AAJ6YH97"/>
<dbReference type="InterPro" id="IPR049452">
    <property type="entry name" value="Anoctamin_TM"/>
</dbReference>
<evidence type="ECO:0000259" key="10">
    <source>
        <dbReference type="Pfam" id="PF16178"/>
    </source>
</evidence>
<gene>
    <name evidence="12" type="primary">LOC105362318</name>
</gene>
<feature type="transmembrane region" description="Helical" evidence="8">
    <location>
        <begin position="703"/>
        <end position="722"/>
    </location>
</feature>
<dbReference type="GeneID" id="105362318"/>
<evidence type="ECO:0000256" key="4">
    <source>
        <dbReference type="ARBA" id="ARBA00022692"/>
    </source>
</evidence>
<keyword evidence="11" id="KW-1185">Reference proteome</keyword>
<evidence type="ECO:0000313" key="12">
    <source>
        <dbReference type="RefSeq" id="XP_011498039.1"/>
    </source>
</evidence>
<dbReference type="Proteomes" id="UP000695007">
    <property type="component" value="Unplaced"/>
</dbReference>
<dbReference type="InterPro" id="IPR032394">
    <property type="entry name" value="Anoct_dimer"/>
</dbReference>
<evidence type="ECO:0000256" key="5">
    <source>
        <dbReference type="ARBA" id="ARBA00022989"/>
    </source>
</evidence>